<proteinExistence type="inferred from homology"/>
<organism evidence="12 13">
    <name type="scientific">Virgibacillus massiliensis</name>
    <dbReference type="NCBI Taxonomy" id="1462526"/>
    <lineage>
        <taxon>Bacteria</taxon>
        <taxon>Bacillati</taxon>
        <taxon>Bacillota</taxon>
        <taxon>Bacilli</taxon>
        <taxon>Bacillales</taxon>
        <taxon>Bacillaceae</taxon>
        <taxon>Virgibacillus</taxon>
    </lineage>
</organism>
<evidence type="ECO:0000313" key="13">
    <source>
        <dbReference type="Proteomes" id="UP000028875"/>
    </source>
</evidence>
<reference evidence="13" key="2">
    <citation type="submission" date="2014-05" db="EMBL/GenBank/DDBJ databases">
        <title>Draft genome sequence of Virgibacillus massiliensis Vm-5.</title>
        <authorList>
            <person name="Khelaifia S."/>
            <person name="Croce O."/>
            <person name="Lagier J.C."/>
            <person name="Raoult D."/>
        </authorList>
    </citation>
    <scope>NUCLEOTIDE SEQUENCE [LARGE SCALE GENOMIC DNA]</scope>
    <source>
        <strain evidence="13">Vm-5</strain>
    </source>
</reference>
<evidence type="ECO:0000256" key="10">
    <source>
        <dbReference type="ARBA" id="ARBA00023264"/>
    </source>
</evidence>
<dbReference type="OrthoDB" id="142078at2"/>
<dbReference type="Gene3D" id="2.60.200.40">
    <property type="match status" value="1"/>
</dbReference>
<dbReference type="Pfam" id="PF19279">
    <property type="entry name" value="YegS_C"/>
    <property type="match status" value="1"/>
</dbReference>
<evidence type="ECO:0000256" key="1">
    <source>
        <dbReference type="ARBA" id="ARBA00001946"/>
    </source>
</evidence>
<evidence type="ECO:0000256" key="6">
    <source>
        <dbReference type="ARBA" id="ARBA00022777"/>
    </source>
</evidence>
<dbReference type="EMBL" id="CCDP010000002">
    <property type="protein sequence ID" value="CDQ40925.1"/>
    <property type="molecule type" value="Genomic_DNA"/>
</dbReference>
<evidence type="ECO:0000256" key="7">
    <source>
        <dbReference type="ARBA" id="ARBA00022840"/>
    </source>
</evidence>
<comment type="caution">
    <text evidence="12">The sequence shown here is derived from an EMBL/GenBank/DDBJ whole genome shotgun (WGS) entry which is preliminary data.</text>
</comment>
<dbReference type="SUPFAM" id="SSF111331">
    <property type="entry name" value="NAD kinase/diacylglycerol kinase-like"/>
    <property type="match status" value="1"/>
</dbReference>
<dbReference type="PANTHER" id="PTHR12358">
    <property type="entry name" value="SPHINGOSINE KINASE"/>
    <property type="match status" value="1"/>
</dbReference>
<evidence type="ECO:0000256" key="3">
    <source>
        <dbReference type="ARBA" id="ARBA00022516"/>
    </source>
</evidence>
<keyword evidence="3" id="KW-0444">Lipid biosynthesis</keyword>
<keyword evidence="6 12" id="KW-0418">Kinase</keyword>
<evidence type="ECO:0000256" key="5">
    <source>
        <dbReference type="ARBA" id="ARBA00022741"/>
    </source>
</evidence>
<dbReference type="GO" id="GO:0004143">
    <property type="term" value="F:ATP-dependent diacylglycerol kinase activity"/>
    <property type="evidence" value="ECO:0007669"/>
    <property type="project" value="TreeGrafter"/>
</dbReference>
<evidence type="ECO:0000256" key="2">
    <source>
        <dbReference type="ARBA" id="ARBA00005983"/>
    </source>
</evidence>
<dbReference type="AlphaFoldDB" id="A0A024QFF4"/>
<dbReference type="SMART" id="SM00046">
    <property type="entry name" value="DAGKc"/>
    <property type="match status" value="1"/>
</dbReference>
<evidence type="ECO:0000313" key="12">
    <source>
        <dbReference type="EMBL" id="CDQ40925.1"/>
    </source>
</evidence>
<dbReference type="PANTHER" id="PTHR12358:SF107">
    <property type="entry name" value="LIPID KINASE BMRU-RELATED"/>
    <property type="match status" value="1"/>
</dbReference>
<dbReference type="InterPro" id="IPR005218">
    <property type="entry name" value="Diacylglycerol/lipid_kinase"/>
</dbReference>
<keyword evidence="5" id="KW-0547">Nucleotide-binding</keyword>
<comment type="cofactor">
    <cofactor evidence="1">
        <name>Mg(2+)</name>
        <dbReference type="ChEBI" id="CHEBI:18420"/>
    </cofactor>
</comment>
<dbReference type="GO" id="GO:0005524">
    <property type="term" value="F:ATP binding"/>
    <property type="evidence" value="ECO:0007669"/>
    <property type="project" value="UniProtKB-KW"/>
</dbReference>
<dbReference type="InterPro" id="IPR016064">
    <property type="entry name" value="NAD/diacylglycerol_kinase_sf"/>
</dbReference>
<keyword evidence="13" id="KW-1185">Reference proteome</keyword>
<evidence type="ECO:0000256" key="8">
    <source>
        <dbReference type="ARBA" id="ARBA00023098"/>
    </source>
</evidence>
<dbReference type="Proteomes" id="UP000028875">
    <property type="component" value="Unassembled WGS sequence"/>
</dbReference>
<evidence type="ECO:0000256" key="9">
    <source>
        <dbReference type="ARBA" id="ARBA00023209"/>
    </source>
</evidence>
<dbReference type="NCBIfam" id="TIGR00147">
    <property type="entry name" value="YegS/Rv2252/BmrU family lipid kinase"/>
    <property type="match status" value="1"/>
</dbReference>
<sequence length="298" mass="32803">MGYNKALYIYNGNAGKEAMEEKLAQTLPILSQAIKQLIIIQTESIEDARTTCIDYASHIDLLIILGGDGTIHNCINAIAPLNERPVIAILPGGTSNDITRMLQIPQNLYQAASAIIDGKVVPIDVGKADDRYFLNFWGIGLVAETSQNIDNDQKKNLGVLSYFMSTLKTVGQAKSFSYELKTSSDRYQGEAVMVIVLNGKYLGTREIPITSISPSDGRLDVLIVKNSSLASFRELLSMNNPETEINDLQEIKYTQTNRLHIHTNETKDVDTDGEIISGTPSTIEILPSHLRMIKATSN</sequence>
<reference evidence="12 13" key="1">
    <citation type="submission" date="2014-03" db="EMBL/GenBank/DDBJ databases">
        <authorList>
            <person name="Urmite Genomes U."/>
        </authorList>
    </citation>
    <scope>NUCLEOTIDE SEQUENCE [LARGE SCALE GENOMIC DNA]</scope>
    <source>
        <strain evidence="12 13">Vm-5</strain>
    </source>
</reference>
<keyword evidence="9" id="KW-0594">Phospholipid biosynthesis</keyword>
<dbReference type="STRING" id="1462526.BN990_03273"/>
<protein>
    <submittedName>
        <fullName evidence="12">Putative lipid kinase BmrU</fullName>
    </submittedName>
</protein>
<dbReference type="InterPro" id="IPR050187">
    <property type="entry name" value="Lipid_Phosphate_FormReg"/>
</dbReference>
<evidence type="ECO:0000256" key="4">
    <source>
        <dbReference type="ARBA" id="ARBA00022679"/>
    </source>
</evidence>
<dbReference type="PROSITE" id="PS50146">
    <property type="entry name" value="DAGK"/>
    <property type="match status" value="1"/>
</dbReference>
<keyword evidence="10" id="KW-1208">Phospholipid metabolism</keyword>
<dbReference type="InterPro" id="IPR001206">
    <property type="entry name" value="Diacylglycerol_kinase_cat_dom"/>
</dbReference>
<evidence type="ECO:0000259" key="11">
    <source>
        <dbReference type="PROSITE" id="PS50146"/>
    </source>
</evidence>
<dbReference type="InterPro" id="IPR045540">
    <property type="entry name" value="YegS/DAGK_C"/>
</dbReference>
<dbReference type="Pfam" id="PF00781">
    <property type="entry name" value="DAGK_cat"/>
    <property type="match status" value="1"/>
</dbReference>
<name>A0A024QFF4_9BACI</name>
<dbReference type="eggNOG" id="COG1597">
    <property type="taxonomic scope" value="Bacteria"/>
</dbReference>
<gene>
    <name evidence="12" type="primary">bmrU</name>
    <name evidence="12" type="ORF">BN990_03273</name>
</gene>
<keyword evidence="8" id="KW-0443">Lipid metabolism</keyword>
<keyword evidence="7" id="KW-0067">ATP-binding</keyword>
<feature type="domain" description="DAGKc" evidence="11">
    <location>
        <begin position="1"/>
        <end position="132"/>
    </location>
</feature>
<dbReference type="Gene3D" id="3.40.50.10330">
    <property type="entry name" value="Probable inorganic polyphosphate/atp-NAD kinase, domain 1"/>
    <property type="match status" value="1"/>
</dbReference>
<keyword evidence="4" id="KW-0808">Transferase</keyword>
<dbReference type="GO" id="GO:0008654">
    <property type="term" value="P:phospholipid biosynthetic process"/>
    <property type="evidence" value="ECO:0007669"/>
    <property type="project" value="UniProtKB-KW"/>
</dbReference>
<dbReference type="RefSeq" id="WP_021288607.1">
    <property type="nucleotide sequence ID" value="NZ_BNER01000007.1"/>
</dbReference>
<accession>A0A024QFF4</accession>
<dbReference type="GO" id="GO:0005886">
    <property type="term" value="C:plasma membrane"/>
    <property type="evidence" value="ECO:0007669"/>
    <property type="project" value="TreeGrafter"/>
</dbReference>
<dbReference type="InterPro" id="IPR017438">
    <property type="entry name" value="ATP-NAD_kinase_N"/>
</dbReference>
<comment type="similarity">
    <text evidence="2">Belongs to the diacylglycerol/lipid kinase family.</text>
</comment>